<name>A0A7R8ZIW2_9CRUS</name>
<evidence type="ECO:0000256" key="1">
    <source>
        <dbReference type="ARBA" id="ARBA00007980"/>
    </source>
</evidence>
<organism evidence="4">
    <name type="scientific">Cyprideis torosa</name>
    <dbReference type="NCBI Taxonomy" id="163714"/>
    <lineage>
        <taxon>Eukaryota</taxon>
        <taxon>Metazoa</taxon>
        <taxon>Ecdysozoa</taxon>
        <taxon>Arthropoda</taxon>
        <taxon>Crustacea</taxon>
        <taxon>Oligostraca</taxon>
        <taxon>Ostracoda</taxon>
        <taxon>Podocopa</taxon>
        <taxon>Podocopida</taxon>
        <taxon>Cytherocopina</taxon>
        <taxon>Cytheroidea</taxon>
        <taxon>Cytherideidae</taxon>
        <taxon>Cyprideis</taxon>
    </lineage>
</organism>
<dbReference type="PANTHER" id="PTHR12773">
    <property type="entry name" value="UPF0315 PROTEIN-RELATED"/>
    <property type="match status" value="1"/>
</dbReference>
<proteinExistence type="inferred from homology"/>
<dbReference type="PANTHER" id="PTHR12773:SF0">
    <property type="entry name" value="MULTIFUNCTIONAL METHYLTRANSFERASE SUBUNIT TRM112-LIKE PROTEIN"/>
    <property type="match status" value="1"/>
</dbReference>
<protein>
    <recommendedName>
        <fullName evidence="2">Multifunctional methyltransferase subunit TRM112-like protein</fullName>
    </recommendedName>
    <alternativeName>
        <fullName evidence="3">tRNA methyltransferase 112 homolog</fullName>
    </alternativeName>
</protein>
<comment type="similarity">
    <text evidence="1">Belongs to the TRM112 family.</text>
</comment>
<feature type="non-terminal residue" evidence="4">
    <location>
        <position position="1"/>
    </location>
</feature>
<dbReference type="GO" id="GO:0070476">
    <property type="term" value="P:rRNA (guanine-N7)-methylation"/>
    <property type="evidence" value="ECO:0007669"/>
    <property type="project" value="TreeGrafter"/>
</dbReference>
<dbReference type="Gene3D" id="2.20.25.10">
    <property type="match status" value="2"/>
</dbReference>
<dbReference type="AlphaFoldDB" id="A0A7R8ZIW2"/>
<accession>A0A7R8ZIW2</accession>
<dbReference type="EMBL" id="OB660566">
    <property type="protein sequence ID" value="CAD7225417.1"/>
    <property type="molecule type" value="Genomic_DNA"/>
</dbReference>
<dbReference type="Pfam" id="PF03966">
    <property type="entry name" value="Trm112p"/>
    <property type="match status" value="1"/>
</dbReference>
<dbReference type="InterPro" id="IPR039127">
    <property type="entry name" value="Trm112"/>
</dbReference>
<evidence type="ECO:0000256" key="2">
    <source>
        <dbReference type="ARBA" id="ARBA00019989"/>
    </source>
</evidence>
<evidence type="ECO:0000256" key="3">
    <source>
        <dbReference type="ARBA" id="ARBA00030516"/>
    </source>
</evidence>
<evidence type="ECO:0000313" key="4">
    <source>
        <dbReference type="EMBL" id="CAD7225417.1"/>
    </source>
</evidence>
<dbReference type="InterPro" id="IPR005651">
    <property type="entry name" value="Trm112-like"/>
</dbReference>
<dbReference type="GO" id="GO:0030488">
    <property type="term" value="P:tRNA methylation"/>
    <property type="evidence" value="ECO:0007669"/>
    <property type="project" value="TreeGrafter"/>
</dbReference>
<dbReference type="OrthoDB" id="2187549at2759"/>
<reference evidence="4" key="1">
    <citation type="submission" date="2020-11" db="EMBL/GenBank/DDBJ databases">
        <authorList>
            <person name="Tran Van P."/>
        </authorList>
    </citation>
    <scope>NUCLEOTIDE SEQUENCE</scope>
</reference>
<sequence length="81" mass="9215">MKLLTHNFLSSKCIRGVKLGYPLKIEASKVDVRELEFNEDALQNILPKVIVQEGYLECPETGRKFPIKNGIPNMLVNEDEV</sequence>
<dbReference type="SUPFAM" id="SSF158997">
    <property type="entry name" value="Trm112p-like"/>
    <property type="match status" value="1"/>
</dbReference>
<gene>
    <name evidence="4" type="ORF">CTOB1V02_LOCUS3359</name>
</gene>
<dbReference type="GO" id="GO:0046982">
    <property type="term" value="F:protein heterodimerization activity"/>
    <property type="evidence" value="ECO:0007669"/>
    <property type="project" value="InterPro"/>
</dbReference>